<dbReference type="Proteomes" id="UP000005438">
    <property type="component" value="Chromosome"/>
</dbReference>
<name>G8THM2_NIAKG</name>
<dbReference type="AlphaFoldDB" id="G8THM2"/>
<organism evidence="2 3">
    <name type="scientific">Niastella koreensis (strain DSM 17620 / KACC 11465 / NBRC 106392 / GR20-10)</name>
    <dbReference type="NCBI Taxonomy" id="700598"/>
    <lineage>
        <taxon>Bacteria</taxon>
        <taxon>Pseudomonadati</taxon>
        <taxon>Bacteroidota</taxon>
        <taxon>Chitinophagia</taxon>
        <taxon>Chitinophagales</taxon>
        <taxon>Chitinophagaceae</taxon>
        <taxon>Niastella</taxon>
    </lineage>
</organism>
<protein>
    <submittedName>
        <fullName evidence="2">Relaxase/mobilization nuclease family protein</fullName>
    </submittedName>
</protein>
<evidence type="ECO:0000313" key="3">
    <source>
        <dbReference type="Proteomes" id="UP000005438"/>
    </source>
</evidence>
<proteinExistence type="predicted"/>
<dbReference type="STRING" id="700598.Niako_1072"/>
<dbReference type="InterPro" id="IPR005094">
    <property type="entry name" value="Endonuclease_MobA/VirD2"/>
</dbReference>
<accession>G8THM2</accession>
<sequence length="276" mass="31730">MDARIIKGSNLSNTLNYNEHKVQQGVAECIHSANYAKDTEKLNFYDKLRRLEHQASLNENVKANSVHISLNFDSVDQLDKQKLSAITDTYMQQIGFGNQPYLVYEHRDAGHKHIHIVTTNIQQNGRRIDMNNIGRNQSEKARKAIEQEFKLVPAEYHKQDQKQHLKQQLIVTPKRVEYGKTETKHAIQNVLDYVIRRYKYTSLPELNAVLKQYNVMADPGKGGSRIHKNGGLVYRVLDANGKKIGVPIKASAFYNTHFKISCDLLLFWILELSITN</sequence>
<dbReference type="KEGG" id="nko:Niako_1072"/>
<dbReference type="EMBL" id="CP003178">
    <property type="protein sequence ID" value="AEV97450.1"/>
    <property type="molecule type" value="Genomic_DNA"/>
</dbReference>
<dbReference type="eggNOG" id="COG3843">
    <property type="taxonomic scope" value="Bacteria"/>
</dbReference>
<evidence type="ECO:0000259" key="1">
    <source>
        <dbReference type="Pfam" id="PF03432"/>
    </source>
</evidence>
<dbReference type="HOGENOM" id="CLU_022309_1_0_10"/>
<dbReference type="PATRIC" id="fig|700598.3.peg.1095"/>
<dbReference type="RefSeq" id="WP_014217364.1">
    <property type="nucleotide sequence ID" value="NC_016609.1"/>
</dbReference>
<gene>
    <name evidence="2" type="ordered locus">Niako_1072</name>
</gene>
<feature type="domain" description="MobA/VirD2-like nuclease" evidence="1">
    <location>
        <begin position="17"/>
        <end position="151"/>
    </location>
</feature>
<dbReference type="Pfam" id="PF03432">
    <property type="entry name" value="Relaxase"/>
    <property type="match status" value="1"/>
</dbReference>
<evidence type="ECO:0000313" key="2">
    <source>
        <dbReference type="EMBL" id="AEV97450.1"/>
    </source>
</evidence>
<reference evidence="2 3" key="1">
    <citation type="submission" date="2011-12" db="EMBL/GenBank/DDBJ databases">
        <title>The complete genome of Niastella koreensis GR20-10.</title>
        <authorList>
            <consortium name="US DOE Joint Genome Institute (JGI-PGF)"/>
            <person name="Lucas S."/>
            <person name="Han J."/>
            <person name="Lapidus A."/>
            <person name="Bruce D."/>
            <person name="Goodwin L."/>
            <person name="Pitluck S."/>
            <person name="Peters L."/>
            <person name="Kyrpides N."/>
            <person name="Mavromatis K."/>
            <person name="Ivanova N."/>
            <person name="Mikhailova N."/>
            <person name="Davenport K."/>
            <person name="Saunders E."/>
            <person name="Detter J.C."/>
            <person name="Tapia R."/>
            <person name="Han C."/>
            <person name="Land M."/>
            <person name="Hauser L."/>
            <person name="Markowitz V."/>
            <person name="Cheng J.-F."/>
            <person name="Hugenholtz P."/>
            <person name="Woyke T."/>
            <person name="Wu D."/>
            <person name="Tindall B."/>
            <person name="Pomrenke H."/>
            <person name="Brambilla E."/>
            <person name="Klenk H.-P."/>
            <person name="Eisen J.A."/>
        </authorList>
    </citation>
    <scope>NUCLEOTIDE SEQUENCE [LARGE SCALE GENOMIC DNA]</scope>
    <source>
        <strain evidence="3">DSM 17620 / KACC 11465 / NBRC 106392 / GR20-10</strain>
    </source>
</reference>